<dbReference type="RefSeq" id="WP_377725219.1">
    <property type="nucleotide sequence ID" value="NZ_JBHSEW010000005.1"/>
</dbReference>
<name>A0ABV9GXK0_9BURK</name>
<sequence>MELLINLAIVVLLGLSGLVFGTLSERRHYRSIREREAQYRHILVFNEKRPPSIVAGQPFHLVQGSVVVSSDYFKNMAAGLRSLFGGNLKTYETLLDRARREAMLRLKQQADERGAHMVVGVLFETSTLNQNGRSQIVSCEVLAYGTAFEMPPAHA</sequence>
<dbReference type="Gene3D" id="3.30.110.70">
    <property type="entry name" value="Hypothetical protein apc22750. Chain B"/>
    <property type="match status" value="1"/>
</dbReference>
<dbReference type="SUPFAM" id="SSF117782">
    <property type="entry name" value="YbjQ-like"/>
    <property type="match status" value="1"/>
</dbReference>
<keyword evidence="3" id="KW-1185">Reference proteome</keyword>
<evidence type="ECO:0000313" key="3">
    <source>
        <dbReference type="Proteomes" id="UP001595967"/>
    </source>
</evidence>
<dbReference type="EMBL" id="JBHSEW010000005">
    <property type="protein sequence ID" value="MFC4621990.1"/>
    <property type="molecule type" value="Genomic_DNA"/>
</dbReference>
<organism evidence="2 3">
    <name type="scientific">Comamonas nitrativorans</name>
    <dbReference type="NCBI Taxonomy" id="108437"/>
    <lineage>
        <taxon>Bacteria</taxon>
        <taxon>Pseudomonadati</taxon>
        <taxon>Pseudomonadota</taxon>
        <taxon>Betaproteobacteria</taxon>
        <taxon>Burkholderiales</taxon>
        <taxon>Comamonadaceae</taxon>
        <taxon>Comamonas</taxon>
    </lineage>
</organism>
<gene>
    <name evidence="2" type="ORF">ACFO3A_07125</name>
</gene>
<comment type="caution">
    <text evidence="2">The sequence shown here is derived from an EMBL/GenBank/DDBJ whole genome shotgun (WGS) entry which is preliminary data.</text>
</comment>
<protein>
    <submittedName>
        <fullName evidence="2">YbjQ family protein</fullName>
    </submittedName>
</protein>
<dbReference type="InterPro" id="IPR035439">
    <property type="entry name" value="UPF0145_dom_sf"/>
</dbReference>
<proteinExistence type="inferred from homology"/>
<comment type="similarity">
    <text evidence="1">Belongs to the UPF0145 family.</text>
</comment>
<accession>A0ABV9GXK0</accession>
<dbReference type="Pfam" id="PF01906">
    <property type="entry name" value="YbjQ_1"/>
    <property type="match status" value="1"/>
</dbReference>
<dbReference type="PANTHER" id="PTHR34068">
    <property type="entry name" value="UPF0145 PROTEIN YBJQ"/>
    <property type="match status" value="1"/>
</dbReference>
<dbReference type="Proteomes" id="UP001595967">
    <property type="component" value="Unassembled WGS sequence"/>
</dbReference>
<evidence type="ECO:0000313" key="2">
    <source>
        <dbReference type="EMBL" id="MFC4621990.1"/>
    </source>
</evidence>
<dbReference type="PANTHER" id="PTHR34068:SF2">
    <property type="entry name" value="UPF0145 PROTEIN SCO3412"/>
    <property type="match status" value="1"/>
</dbReference>
<reference evidence="3" key="1">
    <citation type="journal article" date="2019" name="Int. J. Syst. Evol. Microbiol.">
        <title>The Global Catalogue of Microorganisms (GCM) 10K type strain sequencing project: providing services to taxonomists for standard genome sequencing and annotation.</title>
        <authorList>
            <consortium name="The Broad Institute Genomics Platform"/>
            <consortium name="The Broad Institute Genome Sequencing Center for Infectious Disease"/>
            <person name="Wu L."/>
            <person name="Ma J."/>
        </authorList>
    </citation>
    <scope>NUCLEOTIDE SEQUENCE [LARGE SCALE GENOMIC DNA]</scope>
    <source>
        <strain evidence="3">JCM 11650</strain>
    </source>
</reference>
<dbReference type="InterPro" id="IPR002765">
    <property type="entry name" value="UPF0145_YbjQ-like"/>
</dbReference>
<evidence type="ECO:0000256" key="1">
    <source>
        <dbReference type="ARBA" id="ARBA00010751"/>
    </source>
</evidence>